<proteinExistence type="predicted"/>
<evidence type="ECO:0000313" key="1">
    <source>
        <dbReference type="EMBL" id="GMR49414.1"/>
    </source>
</evidence>
<reference evidence="2" key="1">
    <citation type="submission" date="2022-10" db="EMBL/GenBank/DDBJ databases">
        <title>Genome assembly of Pristionchus species.</title>
        <authorList>
            <person name="Yoshida K."/>
            <person name="Sommer R.J."/>
        </authorList>
    </citation>
    <scope>NUCLEOTIDE SEQUENCE [LARGE SCALE GENOMIC DNA]</scope>
    <source>
        <strain evidence="2">RS5460</strain>
    </source>
</reference>
<dbReference type="AlphaFoldDB" id="A0AAN5CRU4"/>
<organism evidence="1 2">
    <name type="scientific">Pristionchus mayeri</name>
    <dbReference type="NCBI Taxonomy" id="1317129"/>
    <lineage>
        <taxon>Eukaryota</taxon>
        <taxon>Metazoa</taxon>
        <taxon>Ecdysozoa</taxon>
        <taxon>Nematoda</taxon>
        <taxon>Chromadorea</taxon>
        <taxon>Rhabditida</taxon>
        <taxon>Rhabditina</taxon>
        <taxon>Diplogasteromorpha</taxon>
        <taxon>Diplogasteroidea</taxon>
        <taxon>Neodiplogasteridae</taxon>
        <taxon>Pristionchus</taxon>
    </lineage>
</organism>
<name>A0AAN5CRU4_9BILA</name>
<protein>
    <submittedName>
        <fullName evidence="1">Uncharacterized protein</fullName>
    </submittedName>
</protein>
<sequence>MDSDEESEPVTKKKKPLYVQKEILELSHRMETCLLTSYWRKLQYRTNCVRTWLTHLRYIHSTTPILAGFTLVCECGHECHLEKHSLKVRKIFIGVSGK</sequence>
<comment type="caution">
    <text evidence="1">The sequence shown here is derived from an EMBL/GenBank/DDBJ whole genome shotgun (WGS) entry which is preliminary data.</text>
</comment>
<dbReference type="Proteomes" id="UP001328107">
    <property type="component" value="Unassembled WGS sequence"/>
</dbReference>
<keyword evidence="2" id="KW-1185">Reference proteome</keyword>
<accession>A0AAN5CRU4</accession>
<feature type="non-terminal residue" evidence="1">
    <location>
        <position position="98"/>
    </location>
</feature>
<dbReference type="EMBL" id="BTRK01000004">
    <property type="protein sequence ID" value="GMR49414.1"/>
    <property type="molecule type" value="Genomic_DNA"/>
</dbReference>
<gene>
    <name evidence="1" type="ORF">PMAYCL1PPCAC_19609</name>
</gene>
<evidence type="ECO:0000313" key="2">
    <source>
        <dbReference type="Proteomes" id="UP001328107"/>
    </source>
</evidence>